<sequence>MTTEPTFQTVPDGDESTGRDAVDLARSYGVPLDEWQAAIVRGVLRESGGNWSCSQAGLVVGRQNGKGQILLALELAGLLLLGESVLHTAHAVKTSSDAFRRLVAVIDAHDDLTRSVRRRSHQVGMEYLEFNDGARISFTTRSASAGRGLSIDRLVVDEAEDMPEAEVSALKPTTFARPKSQALFVGTAPGPGHDAEAFLTMRRSAYDGLNPRLAWWEWSAEWGADIDDRNLWVRVNPAVAAGRVPLQAIVDDRAVLPADAFRAERLSMFVPRGGAGTVFNPAAWEELLDPDSTPVRDIAIGVDAPPSRDKATVCIAGRRADGVLHVEWYETRDGITWLPEWVHAQLNPSVRAVVVDSRNHCGDLDWTEAHVRPTFVGVREVGAAAGALWDAVSDGKIRHRGQVELTQGVLAAVTRPMAAGQGFGWERKAAGSSALIAASLAVWGVDSTEVKRPRRKLPGEPRSSGNRRAGWML</sequence>
<dbReference type="EMBL" id="SZZH01000001">
    <property type="protein sequence ID" value="TKV62217.1"/>
    <property type="molecule type" value="Genomic_DNA"/>
</dbReference>
<dbReference type="AlphaFoldDB" id="A0A4U6QNE5"/>
<name>A0A4U6QNE5_9ACTN</name>
<dbReference type="InterPro" id="IPR027417">
    <property type="entry name" value="P-loop_NTPase"/>
</dbReference>
<evidence type="ECO:0000313" key="3">
    <source>
        <dbReference type="Proteomes" id="UP000306985"/>
    </source>
</evidence>
<comment type="caution">
    <text evidence="2">The sequence shown here is derived from an EMBL/GenBank/DDBJ whole genome shotgun (WGS) entry which is preliminary data.</text>
</comment>
<keyword evidence="3" id="KW-1185">Reference proteome</keyword>
<dbReference type="Proteomes" id="UP000306985">
    <property type="component" value="Unassembled WGS sequence"/>
</dbReference>
<evidence type="ECO:0008006" key="4">
    <source>
        <dbReference type="Google" id="ProtNLM"/>
    </source>
</evidence>
<evidence type="ECO:0000313" key="2">
    <source>
        <dbReference type="EMBL" id="TKV62217.1"/>
    </source>
</evidence>
<feature type="region of interest" description="Disordered" evidence="1">
    <location>
        <begin position="451"/>
        <end position="473"/>
    </location>
</feature>
<protein>
    <recommendedName>
        <fullName evidence="4">Terminase</fullName>
    </recommendedName>
</protein>
<dbReference type="Gene3D" id="3.40.50.300">
    <property type="entry name" value="P-loop containing nucleotide triphosphate hydrolases"/>
    <property type="match status" value="1"/>
</dbReference>
<reference evidence="2 3" key="1">
    <citation type="submission" date="2019-05" db="EMBL/GenBank/DDBJ databases">
        <title>Nakamurella sp. N5BH11, whole genome shotgun sequence.</title>
        <authorList>
            <person name="Tuo L."/>
        </authorList>
    </citation>
    <scope>NUCLEOTIDE SEQUENCE [LARGE SCALE GENOMIC DNA]</scope>
    <source>
        <strain evidence="2 3">N5BH11</strain>
    </source>
</reference>
<gene>
    <name evidence="2" type="ORF">FDO65_07040</name>
</gene>
<accession>A0A4U6QNE5</accession>
<evidence type="ECO:0000256" key="1">
    <source>
        <dbReference type="SAM" id="MobiDB-lite"/>
    </source>
</evidence>
<dbReference type="OrthoDB" id="3188010at2"/>
<organism evidence="2 3">
    <name type="scientific">Nakamurella flava</name>
    <dbReference type="NCBI Taxonomy" id="2576308"/>
    <lineage>
        <taxon>Bacteria</taxon>
        <taxon>Bacillati</taxon>
        <taxon>Actinomycetota</taxon>
        <taxon>Actinomycetes</taxon>
        <taxon>Nakamurellales</taxon>
        <taxon>Nakamurellaceae</taxon>
        <taxon>Nakamurella</taxon>
    </lineage>
</organism>
<proteinExistence type="predicted"/>